<dbReference type="Gene3D" id="1.10.45.10">
    <property type="entry name" value="Vanillyl-alcohol Oxidase, Chain A, domain 4"/>
    <property type="match status" value="1"/>
</dbReference>
<sequence length="932" mass="98797">MPPVDYAALTRDLAAVVPPARIHTDPLRALAYGTDASFYRVTPKIVAVAESEAEVSALIAACRSAGAPVTFRAAGTSLSGQAVTDSVLVVLGEGFCGFAYDETEQVVRLGPALVGGEANRRLLPFQRKIGPDPASIATAKIGGIAANNASGMCCGVGQNSYHTLAGLRVMLPDGAVLDTSDAKTMATFRATHKKLLDGLAALSAEIRADAALTARIAEKYRRKNTTGYAINALIDFSDPVDMLTHLMIGSEGTLGFLSRVDYRTVPDYADKASAFVVFEDLEKACRAVTALKATPVEAVELLDRAALESVKTKKGMPVNVDALGPDAAALLIEARAPDAHDLRAKISAIVAAIDAADTLNGVAFSHDPAETARYWDMRKGTFPAVGGKRPAGTTVIIEDVAFPVERLAEATMDLRALMDAHGYREAIVFGHALEGNLHFVFAQGFDTPAEVQRYAGFMEAVAELVVGKYDGSLKAEHGTGRNMAPFVEREWGRAATDVMRRVKKLLDPENLFNPGVVLNDDSEIHLKNLKPMPAVTPLIDACIECGFCEPQCPSKGLTLSPRQRIASSREMRRLRCDSPNAPELAAMERDYLYAGDTTCAACSLCSTVCPLDIDVGRYTRSLRAERRGPVAKTIAAAAAQHFGVVTTLARAGLAVGAAAEAVVGTAALKAVSGAANKVLGTPQWSAAMPRRARPAPALETGEGIPALFFESCASRTMGPAKGDESEPLASVAARVFARAGYRMIVPEEGDDLCCGQSFDTKGFPEAANAKARELAERLSHGGAPVPVVFDASPCAARMKAFSGPQFQPMDLVEFLRGKIAPNLTFVRVKDPIAVHATCTLRKAGLAPALLELAGLCAEQVVVPPGVTCCGFAGDKGFYTPELNDHALRHLPEALPDACHDGYSSNRTCEIGLSSHSGRRYRSILHLVDEASR</sequence>
<dbReference type="EMBL" id="FYDG01000003">
    <property type="protein sequence ID" value="SNB70060.1"/>
    <property type="molecule type" value="Genomic_DNA"/>
</dbReference>
<dbReference type="InterPro" id="IPR004113">
    <property type="entry name" value="FAD-bd_oxidored_4_C"/>
</dbReference>
<evidence type="ECO:0000256" key="7">
    <source>
        <dbReference type="ARBA" id="ARBA00023002"/>
    </source>
</evidence>
<dbReference type="Gene3D" id="3.30.465.10">
    <property type="match status" value="1"/>
</dbReference>
<evidence type="ECO:0000256" key="10">
    <source>
        <dbReference type="ARBA" id="ARBA00038897"/>
    </source>
</evidence>
<keyword evidence="6" id="KW-0809">Transit peptide</keyword>
<dbReference type="InterPro" id="IPR009051">
    <property type="entry name" value="Helical_ferredxn"/>
</dbReference>
<dbReference type="GO" id="GO:0004458">
    <property type="term" value="F:D-lactate dehydrogenase (cytochrome) activity"/>
    <property type="evidence" value="ECO:0007669"/>
    <property type="project" value="UniProtKB-EC"/>
</dbReference>
<dbReference type="Pfam" id="PF01565">
    <property type="entry name" value="FAD_binding_4"/>
    <property type="match status" value="1"/>
</dbReference>
<dbReference type="FunFam" id="1.10.45.10:FF:000001">
    <property type="entry name" value="D-lactate dehydrogenase mitochondrial"/>
    <property type="match status" value="1"/>
</dbReference>
<protein>
    <recommendedName>
        <fullName evidence="10">D-lactate dehydrogenase (cytochrome)</fullName>
        <ecNumber evidence="10">1.1.2.4</ecNumber>
    </recommendedName>
</protein>
<dbReference type="Gene3D" id="1.10.1060.10">
    <property type="entry name" value="Alpha-helical ferredoxin"/>
    <property type="match status" value="1"/>
</dbReference>
<keyword evidence="5" id="KW-0274">FAD</keyword>
<dbReference type="InterPro" id="IPR016166">
    <property type="entry name" value="FAD-bd_PCMH"/>
</dbReference>
<dbReference type="Pfam" id="PF13183">
    <property type="entry name" value="Fer4_8"/>
    <property type="match status" value="1"/>
</dbReference>
<evidence type="ECO:0000256" key="9">
    <source>
        <dbReference type="ARBA" id="ARBA00023014"/>
    </source>
</evidence>
<dbReference type="PROSITE" id="PS51379">
    <property type="entry name" value="4FE4S_FER_2"/>
    <property type="match status" value="1"/>
</dbReference>
<keyword evidence="9" id="KW-0411">Iron-sulfur</keyword>
<evidence type="ECO:0000256" key="4">
    <source>
        <dbReference type="ARBA" id="ARBA00022723"/>
    </source>
</evidence>
<dbReference type="InterPro" id="IPR016169">
    <property type="entry name" value="FAD-bd_PCMH_sub2"/>
</dbReference>
<keyword evidence="4" id="KW-0479">Metal-binding</keyword>
<dbReference type="PANTHER" id="PTHR11748:SF111">
    <property type="entry name" value="D-LACTATE DEHYDROGENASE, MITOCHONDRIAL-RELATED"/>
    <property type="match status" value="1"/>
</dbReference>
<evidence type="ECO:0000256" key="8">
    <source>
        <dbReference type="ARBA" id="ARBA00023004"/>
    </source>
</evidence>
<dbReference type="OrthoDB" id="9811557at2"/>
<dbReference type="EC" id="1.1.2.4" evidence="10"/>
<dbReference type="InterPro" id="IPR016171">
    <property type="entry name" value="Vanillyl_alc_oxidase_C-sub2"/>
</dbReference>
<evidence type="ECO:0000259" key="11">
    <source>
        <dbReference type="PROSITE" id="PS51379"/>
    </source>
</evidence>
<evidence type="ECO:0000313" key="14">
    <source>
        <dbReference type="Proteomes" id="UP000198418"/>
    </source>
</evidence>
<dbReference type="InterPro" id="IPR016164">
    <property type="entry name" value="FAD-linked_Oxase-like_C"/>
</dbReference>
<dbReference type="Pfam" id="PF02913">
    <property type="entry name" value="FAD-oxidase_C"/>
    <property type="match status" value="1"/>
</dbReference>
<accession>A0A212RCW7</accession>
<dbReference type="GO" id="GO:0071949">
    <property type="term" value="F:FAD binding"/>
    <property type="evidence" value="ECO:0007669"/>
    <property type="project" value="InterPro"/>
</dbReference>
<dbReference type="RefSeq" id="WP_088520446.1">
    <property type="nucleotide sequence ID" value="NZ_FYDG01000003.1"/>
</dbReference>
<evidence type="ECO:0000256" key="1">
    <source>
        <dbReference type="ARBA" id="ARBA00001974"/>
    </source>
</evidence>
<dbReference type="AlphaFoldDB" id="A0A212RCW7"/>
<dbReference type="SUPFAM" id="SSF56176">
    <property type="entry name" value="FAD-binding/transporter-associated domain-like"/>
    <property type="match status" value="1"/>
</dbReference>
<keyword evidence="7" id="KW-0560">Oxidoreductase</keyword>
<dbReference type="Gene3D" id="3.30.43.10">
    <property type="entry name" value="Uridine Diphospho-n-acetylenolpyruvylglucosamine Reductase, domain 2"/>
    <property type="match status" value="1"/>
</dbReference>
<dbReference type="PANTHER" id="PTHR11748">
    <property type="entry name" value="D-LACTATE DEHYDROGENASE"/>
    <property type="match status" value="1"/>
</dbReference>
<evidence type="ECO:0000256" key="5">
    <source>
        <dbReference type="ARBA" id="ARBA00022827"/>
    </source>
</evidence>
<proteinExistence type="inferred from homology"/>
<organism evidence="13 14">
    <name type="scientific">Rhodoblastus acidophilus</name>
    <name type="common">Rhodopseudomonas acidophila</name>
    <dbReference type="NCBI Taxonomy" id="1074"/>
    <lineage>
        <taxon>Bacteria</taxon>
        <taxon>Pseudomonadati</taxon>
        <taxon>Pseudomonadota</taxon>
        <taxon>Alphaproteobacteria</taxon>
        <taxon>Hyphomicrobiales</taxon>
        <taxon>Rhodoblastaceae</taxon>
        <taxon>Rhodoblastus</taxon>
    </lineage>
</organism>
<dbReference type="PROSITE" id="PS51387">
    <property type="entry name" value="FAD_PCMH"/>
    <property type="match status" value="1"/>
</dbReference>
<dbReference type="Gene3D" id="3.30.70.2740">
    <property type="match status" value="1"/>
</dbReference>
<dbReference type="GO" id="GO:1903457">
    <property type="term" value="P:lactate catabolic process"/>
    <property type="evidence" value="ECO:0007669"/>
    <property type="project" value="TreeGrafter"/>
</dbReference>
<evidence type="ECO:0000256" key="3">
    <source>
        <dbReference type="ARBA" id="ARBA00022630"/>
    </source>
</evidence>
<feature type="domain" description="FAD-binding PCMH-type" evidence="12">
    <location>
        <begin position="39"/>
        <end position="267"/>
    </location>
</feature>
<evidence type="ECO:0000313" key="13">
    <source>
        <dbReference type="EMBL" id="SNB70060.1"/>
    </source>
</evidence>
<gene>
    <name evidence="13" type="ORF">SAMN06265338_103340</name>
</gene>
<dbReference type="GO" id="GO:0008720">
    <property type="term" value="F:D-lactate dehydrogenase (NAD+) activity"/>
    <property type="evidence" value="ECO:0007669"/>
    <property type="project" value="TreeGrafter"/>
</dbReference>
<dbReference type="InterPro" id="IPR017900">
    <property type="entry name" value="4Fe4S_Fe_S_CS"/>
</dbReference>
<evidence type="ECO:0000259" key="12">
    <source>
        <dbReference type="PROSITE" id="PS51387"/>
    </source>
</evidence>
<dbReference type="SUPFAM" id="SSF55103">
    <property type="entry name" value="FAD-linked oxidases, C-terminal domain"/>
    <property type="match status" value="1"/>
</dbReference>
<dbReference type="GO" id="GO:0046872">
    <property type="term" value="F:metal ion binding"/>
    <property type="evidence" value="ECO:0007669"/>
    <property type="project" value="UniProtKB-KW"/>
</dbReference>
<evidence type="ECO:0000256" key="6">
    <source>
        <dbReference type="ARBA" id="ARBA00022946"/>
    </source>
</evidence>
<dbReference type="Pfam" id="PF02754">
    <property type="entry name" value="CCG"/>
    <property type="match status" value="1"/>
</dbReference>
<dbReference type="InterPro" id="IPR016167">
    <property type="entry name" value="FAD-bd_PCMH_sub1"/>
</dbReference>
<reference evidence="14" key="1">
    <citation type="submission" date="2017-06" db="EMBL/GenBank/DDBJ databases">
        <authorList>
            <person name="Varghese N."/>
            <person name="Submissions S."/>
        </authorList>
    </citation>
    <scope>NUCLEOTIDE SEQUENCE [LARGE SCALE GENOMIC DNA]</scope>
    <source>
        <strain evidence="14">DSM 137</strain>
    </source>
</reference>
<dbReference type="SUPFAM" id="SSF46548">
    <property type="entry name" value="alpha-helical ferredoxin"/>
    <property type="match status" value="1"/>
</dbReference>
<dbReference type="Proteomes" id="UP000198418">
    <property type="component" value="Unassembled WGS sequence"/>
</dbReference>
<dbReference type="PROSITE" id="PS00198">
    <property type="entry name" value="4FE4S_FER_1"/>
    <property type="match status" value="2"/>
</dbReference>
<keyword evidence="3" id="KW-0285">Flavoprotein</keyword>
<name>A0A212RCW7_RHOAC</name>
<dbReference type="Gene3D" id="3.30.70.2190">
    <property type="match status" value="1"/>
</dbReference>
<dbReference type="InterPro" id="IPR004017">
    <property type="entry name" value="Cys_rich_dom"/>
</dbReference>
<comment type="similarity">
    <text evidence="2">Belongs to the FAD-binding oxidoreductase/transferase type 4 family.</text>
</comment>
<dbReference type="InterPro" id="IPR006094">
    <property type="entry name" value="Oxid_FAD_bind_N"/>
</dbReference>
<dbReference type="GO" id="GO:0051536">
    <property type="term" value="F:iron-sulfur cluster binding"/>
    <property type="evidence" value="ECO:0007669"/>
    <property type="project" value="UniProtKB-KW"/>
</dbReference>
<comment type="cofactor">
    <cofactor evidence="1">
        <name>FAD</name>
        <dbReference type="ChEBI" id="CHEBI:57692"/>
    </cofactor>
</comment>
<keyword evidence="8" id="KW-0408">Iron</keyword>
<keyword evidence="14" id="KW-1185">Reference proteome</keyword>
<dbReference type="InterPro" id="IPR036318">
    <property type="entry name" value="FAD-bd_PCMH-like_sf"/>
</dbReference>
<feature type="domain" description="4Fe-4S ferredoxin-type" evidence="11">
    <location>
        <begin position="531"/>
        <end position="562"/>
    </location>
</feature>
<evidence type="ECO:0000256" key="2">
    <source>
        <dbReference type="ARBA" id="ARBA00008000"/>
    </source>
</evidence>
<dbReference type="InterPro" id="IPR017896">
    <property type="entry name" value="4Fe4S_Fe-S-bd"/>
</dbReference>